<dbReference type="GO" id="GO:0004674">
    <property type="term" value="F:protein serine/threonine kinase activity"/>
    <property type="evidence" value="ECO:0007669"/>
    <property type="project" value="UniProtKB-KW"/>
</dbReference>
<feature type="compositionally biased region" description="Polar residues" evidence="10">
    <location>
        <begin position="285"/>
        <end position="295"/>
    </location>
</feature>
<keyword evidence="4 9" id="KW-0547">Nucleotide-binding</keyword>
<dbReference type="AlphaFoldDB" id="A0A5C5ZZP7"/>
<dbReference type="SUPFAM" id="SSF56112">
    <property type="entry name" value="Protein kinase-like (PK-like)"/>
    <property type="match status" value="1"/>
</dbReference>
<dbReference type="Gene3D" id="1.10.510.10">
    <property type="entry name" value="Transferase(Phosphotransferase) domain 1"/>
    <property type="match status" value="1"/>
</dbReference>
<dbReference type="EMBL" id="SJPM01000010">
    <property type="protein sequence ID" value="TWT93042.1"/>
    <property type="molecule type" value="Genomic_DNA"/>
</dbReference>
<reference evidence="12 13" key="1">
    <citation type="submission" date="2019-02" db="EMBL/GenBank/DDBJ databases">
        <title>Deep-cultivation of Planctomycetes and their phenomic and genomic characterization uncovers novel biology.</title>
        <authorList>
            <person name="Wiegand S."/>
            <person name="Jogler M."/>
            <person name="Boedeker C."/>
            <person name="Pinto D."/>
            <person name="Vollmers J."/>
            <person name="Rivas-Marin E."/>
            <person name="Kohn T."/>
            <person name="Peeters S.H."/>
            <person name="Heuer A."/>
            <person name="Rast P."/>
            <person name="Oberbeckmann S."/>
            <person name="Bunk B."/>
            <person name="Jeske O."/>
            <person name="Meyerdierks A."/>
            <person name="Storesund J.E."/>
            <person name="Kallscheuer N."/>
            <person name="Luecker S."/>
            <person name="Lage O.M."/>
            <person name="Pohl T."/>
            <person name="Merkel B.J."/>
            <person name="Hornburger P."/>
            <person name="Mueller R.-W."/>
            <person name="Bruemmer F."/>
            <person name="Labrenz M."/>
            <person name="Spormann A.M."/>
            <person name="Op Den Camp H."/>
            <person name="Overmann J."/>
            <person name="Amann R."/>
            <person name="Jetten M.S.M."/>
            <person name="Mascher T."/>
            <person name="Medema M.H."/>
            <person name="Devos D.P."/>
            <person name="Kaster A.-K."/>
            <person name="Ovreas L."/>
            <person name="Rohde M."/>
            <person name="Galperin M.Y."/>
            <person name="Jogler C."/>
        </authorList>
    </citation>
    <scope>NUCLEOTIDE SEQUENCE [LARGE SCALE GENOMIC DNA]</scope>
    <source>
        <strain evidence="12 13">Pla100</strain>
    </source>
</reference>
<sequence>MSDLVGRRLGEYQILRKIGSGGMADVYAARQLQLQRDVALKALRADSPGDDANLKRFQREAQAAARLNHPSIVQVYEFGETDGVHYIAQELVDGINLKQSLDRDGPIDAAEAIDILRSVASALQIAHDAGVTHRDIKPENIMRGGDGAIKVTDFGLARLLTQVDTSTANLTRAGLTLGTPRYMSPEQIQGHAVDARSDLYSLGVTMYHLLAGSPPFDADEPIALAVKHLNETPMPLDRARGKSDLPEWLVSLVMQCLQKSPEARYGSAADLLSALDLAGNGLSSDGTKMSSTTERSLVGGSSPSGVSAATIHLQRVVDQAHRERSKRRRRLLAMTVLSIVGIGIGGWLAERNRFVSISQQLRGPIVTRADSIAQQYLIALTRNDLPAWRAVLEYFPADVDETRNEYHQKAKLQMARLWIEQEQFREAGELLDQLEKSASVKRLYRLMALTLRHQMATEKNDVREASRLKSLISQEAQELATENPSAMETFRQVVPSADRTEFGLLD</sequence>
<feature type="compositionally biased region" description="Low complexity" evidence="10">
    <location>
        <begin position="296"/>
        <end position="305"/>
    </location>
</feature>
<name>A0A5C5ZZP7_9BACT</name>
<evidence type="ECO:0000256" key="7">
    <source>
        <dbReference type="ARBA" id="ARBA00047899"/>
    </source>
</evidence>
<evidence type="ECO:0000256" key="2">
    <source>
        <dbReference type="ARBA" id="ARBA00022527"/>
    </source>
</evidence>
<evidence type="ECO:0000259" key="11">
    <source>
        <dbReference type="PROSITE" id="PS50011"/>
    </source>
</evidence>
<dbReference type="OrthoDB" id="6111975at2"/>
<keyword evidence="6 9" id="KW-0067">ATP-binding</keyword>
<keyword evidence="2" id="KW-0723">Serine/threonine-protein kinase</keyword>
<dbReference type="FunFam" id="1.10.510.10:FF:000021">
    <property type="entry name" value="Serine/threonine protein kinase"/>
    <property type="match status" value="1"/>
</dbReference>
<dbReference type="InterPro" id="IPR000719">
    <property type="entry name" value="Prot_kinase_dom"/>
</dbReference>
<dbReference type="PANTHER" id="PTHR43289:SF6">
    <property type="entry name" value="SERINE_THREONINE-PROTEIN KINASE NEKL-3"/>
    <property type="match status" value="1"/>
</dbReference>
<organism evidence="12 13">
    <name type="scientific">Neorhodopirellula pilleata</name>
    <dbReference type="NCBI Taxonomy" id="2714738"/>
    <lineage>
        <taxon>Bacteria</taxon>
        <taxon>Pseudomonadati</taxon>
        <taxon>Planctomycetota</taxon>
        <taxon>Planctomycetia</taxon>
        <taxon>Pirellulales</taxon>
        <taxon>Pirellulaceae</taxon>
        <taxon>Neorhodopirellula</taxon>
    </lineage>
</organism>
<gene>
    <name evidence="12" type="primary">pknB_17</name>
    <name evidence="12" type="ORF">Pla100_43580</name>
</gene>
<feature type="region of interest" description="Disordered" evidence="10">
    <location>
        <begin position="284"/>
        <end position="305"/>
    </location>
</feature>
<dbReference type="GO" id="GO:0106310">
    <property type="term" value="F:protein serine kinase activity"/>
    <property type="evidence" value="ECO:0007669"/>
    <property type="project" value="RHEA"/>
</dbReference>
<evidence type="ECO:0000256" key="9">
    <source>
        <dbReference type="PROSITE-ProRule" id="PRU10141"/>
    </source>
</evidence>
<comment type="catalytic activity">
    <reaction evidence="8">
        <text>L-seryl-[protein] + ATP = O-phospho-L-seryl-[protein] + ADP + H(+)</text>
        <dbReference type="Rhea" id="RHEA:17989"/>
        <dbReference type="Rhea" id="RHEA-COMP:9863"/>
        <dbReference type="Rhea" id="RHEA-COMP:11604"/>
        <dbReference type="ChEBI" id="CHEBI:15378"/>
        <dbReference type="ChEBI" id="CHEBI:29999"/>
        <dbReference type="ChEBI" id="CHEBI:30616"/>
        <dbReference type="ChEBI" id="CHEBI:83421"/>
        <dbReference type="ChEBI" id="CHEBI:456216"/>
        <dbReference type="EC" id="2.7.11.1"/>
    </reaction>
</comment>
<dbReference type="FunFam" id="3.30.200.20:FF:000035">
    <property type="entry name" value="Serine/threonine protein kinase Stk1"/>
    <property type="match status" value="1"/>
</dbReference>
<evidence type="ECO:0000256" key="10">
    <source>
        <dbReference type="SAM" id="MobiDB-lite"/>
    </source>
</evidence>
<dbReference type="InterPro" id="IPR011009">
    <property type="entry name" value="Kinase-like_dom_sf"/>
</dbReference>
<dbReference type="Gene3D" id="3.30.200.20">
    <property type="entry name" value="Phosphorylase Kinase, domain 1"/>
    <property type="match status" value="1"/>
</dbReference>
<evidence type="ECO:0000256" key="5">
    <source>
        <dbReference type="ARBA" id="ARBA00022777"/>
    </source>
</evidence>
<dbReference type="PROSITE" id="PS00107">
    <property type="entry name" value="PROTEIN_KINASE_ATP"/>
    <property type="match status" value="1"/>
</dbReference>
<dbReference type="CDD" id="cd14014">
    <property type="entry name" value="STKc_PknB_like"/>
    <property type="match status" value="1"/>
</dbReference>
<evidence type="ECO:0000313" key="12">
    <source>
        <dbReference type="EMBL" id="TWT93042.1"/>
    </source>
</evidence>
<protein>
    <recommendedName>
        <fullName evidence="1">non-specific serine/threonine protein kinase</fullName>
        <ecNumber evidence="1">2.7.11.1</ecNumber>
    </recommendedName>
</protein>
<dbReference type="Proteomes" id="UP000316213">
    <property type="component" value="Unassembled WGS sequence"/>
</dbReference>
<feature type="domain" description="Protein kinase" evidence="11">
    <location>
        <begin position="12"/>
        <end position="275"/>
    </location>
</feature>
<evidence type="ECO:0000256" key="3">
    <source>
        <dbReference type="ARBA" id="ARBA00022679"/>
    </source>
</evidence>
<evidence type="ECO:0000313" key="13">
    <source>
        <dbReference type="Proteomes" id="UP000316213"/>
    </source>
</evidence>
<evidence type="ECO:0000256" key="1">
    <source>
        <dbReference type="ARBA" id="ARBA00012513"/>
    </source>
</evidence>
<keyword evidence="5 12" id="KW-0418">Kinase</keyword>
<feature type="binding site" evidence="9">
    <location>
        <position position="41"/>
    </location>
    <ligand>
        <name>ATP</name>
        <dbReference type="ChEBI" id="CHEBI:30616"/>
    </ligand>
</feature>
<dbReference type="PROSITE" id="PS50011">
    <property type="entry name" value="PROTEIN_KINASE_DOM"/>
    <property type="match status" value="1"/>
</dbReference>
<dbReference type="InterPro" id="IPR017441">
    <property type="entry name" value="Protein_kinase_ATP_BS"/>
</dbReference>
<proteinExistence type="predicted"/>
<keyword evidence="3 12" id="KW-0808">Transferase</keyword>
<evidence type="ECO:0000256" key="4">
    <source>
        <dbReference type="ARBA" id="ARBA00022741"/>
    </source>
</evidence>
<dbReference type="EC" id="2.7.11.1" evidence="1"/>
<evidence type="ECO:0000256" key="8">
    <source>
        <dbReference type="ARBA" id="ARBA00048679"/>
    </source>
</evidence>
<dbReference type="GO" id="GO:0005524">
    <property type="term" value="F:ATP binding"/>
    <property type="evidence" value="ECO:0007669"/>
    <property type="project" value="UniProtKB-UniRule"/>
</dbReference>
<accession>A0A5C5ZZP7</accession>
<dbReference type="SMART" id="SM00220">
    <property type="entry name" value="S_TKc"/>
    <property type="match status" value="1"/>
</dbReference>
<keyword evidence="13" id="KW-1185">Reference proteome</keyword>
<dbReference type="PANTHER" id="PTHR43289">
    <property type="entry name" value="MITOGEN-ACTIVATED PROTEIN KINASE KINASE KINASE 20-RELATED"/>
    <property type="match status" value="1"/>
</dbReference>
<dbReference type="Pfam" id="PF00069">
    <property type="entry name" value="Pkinase"/>
    <property type="match status" value="1"/>
</dbReference>
<dbReference type="RefSeq" id="WP_146579820.1">
    <property type="nucleotide sequence ID" value="NZ_SJPM01000010.1"/>
</dbReference>
<comment type="catalytic activity">
    <reaction evidence="7">
        <text>L-threonyl-[protein] + ATP = O-phospho-L-threonyl-[protein] + ADP + H(+)</text>
        <dbReference type="Rhea" id="RHEA:46608"/>
        <dbReference type="Rhea" id="RHEA-COMP:11060"/>
        <dbReference type="Rhea" id="RHEA-COMP:11605"/>
        <dbReference type="ChEBI" id="CHEBI:15378"/>
        <dbReference type="ChEBI" id="CHEBI:30013"/>
        <dbReference type="ChEBI" id="CHEBI:30616"/>
        <dbReference type="ChEBI" id="CHEBI:61977"/>
        <dbReference type="ChEBI" id="CHEBI:456216"/>
        <dbReference type="EC" id="2.7.11.1"/>
    </reaction>
</comment>
<evidence type="ECO:0000256" key="6">
    <source>
        <dbReference type="ARBA" id="ARBA00022840"/>
    </source>
</evidence>
<comment type="caution">
    <text evidence="12">The sequence shown here is derived from an EMBL/GenBank/DDBJ whole genome shotgun (WGS) entry which is preliminary data.</text>
</comment>